<keyword evidence="2" id="KW-1185">Reference proteome</keyword>
<evidence type="ECO:0000313" key="1">
    <source>
        <dbReference type="EMBL" id="CAG7727758.1"/>
    </source>
</evidence>
<proteinExistence type="predicted"/>
<gene>
    <name evidence="1" type="ORF">AFUS01_LOCUS16587</name>
</gene>
<dbReference type="EMBL" id="CAJVCH010153594">
    <property type="protein sequence ID" value="CAG7727758.1"/>
    <property type="molecule type" value="Genomic_DNA"/>
</dbReference>
<comment type="caution">
    <text evidence="1">The sequence shown here is derived from an EMBL/GenBank/DDBJ whole genome shotgun (WGS) entry which is preliminary data.</text>
</comment>
<dbReference type="Proteomes" id="UP000708208">
    <property type="component" value="Unassembled WGS sequence"/>
</dbReference>
<organism evidence="1 2">
    <name type="scientific">Allacma fusca</name>
    <dbReference type="NCBI Taxonomy" id="39272"/>
    <lineage>
        <taxon>Eukaryota</taxon>
        <taxon>Metazoa</taxon>
        <taxon>Ecdysozoa</taxon>
        <taxon>Arthropoda</taxon>
        <taxon>Hexapoda</taxon>
        <taxon>Collembola</taxon>
        <taxon>Symphypleona</taxon>
        <taxon>Sminthuridae</taxon>
        <taxon>Allacma</taxon>
    </lineage>
</organism>
<dbReference type="AlphaFoldDB" id="A0A8J2NVA0"/>
<feature type="non-terminal residue" evidence="1">
    <location>
        <position position="1"/>
    </location>
</feature>
<evidence type="ECO:0000313" key="2">
    <source>
        <dbReference type="Proteomes" id="UP000708208"/>
    </source>
</evidence>
<sequence length="24" mass="2533">SVEITKTSGPYDERISSCIFADGG</sequence>
<accession>A0A8J2NVA0</accession>
<name>A0A8J2NVA0_9HEXA</name>
<protein>
    <submittedName>
        <fullName evidence="1">Uncharacterized protein</fullName>
    </submittedName>
</protein>
<reference evidence="1" key="1">
    <citation type="submission" date="2021-06" db="EMBL/GenBank/DDBJ databases">
        <authorList>
            <person name="Hodson N. C."/>
            <person name="Mongue J. A."/>
            <person name="Jaron S. K."/>
        </authorList>
    </citation>
    <scope>NUCLEOTIDE SEQUENCE</scope>
</reference>